<feature type="transmembrane region" description="Helical" evidence="1">
    <location>
        <begin position="69"/>
        <end position="87"/>
    </location>
</feature>
<feature type="transmembrane region" description="Helical" evidence="1">
    <location>
        <begin position="6"/>
        <end position="26"/>
    </location>
</feature>
<dbReference type="EMBL" id="CAFBNF010000092">
    <property type="protein sequence ID" value="CAB4942821.1"/>
    <property type="molecule type" value="Genomic_DNA"/>
</dbReference>
<keyword evidence="1" id="KW-1133">Transmembrane helix</keyword>
<gene>
    <name evidence="2" type="ORF">UFOPK3773_00956</name>
</gene>
<evidence type="ECO:0000256" key="1">
    <source>
        <dbReference type="SAM" id="Phobius"/>
    </source>
</evidence>
<feature type="transmembrane region" description="Helical" evidence="1">
    <location>
        <begin position="94"/>
        <end position="116"/>
    </location>
</feature>
<organism evidence="2">
    <name type="scientific">freshwater metagenome</name>
    <dbReference type="NCBI Taxonomy" id="449393"/>
    <lineage>
        <taxon>unclassified sequences</taxon>
        <taxon>metagenomes</taxon>
        <taxon>ecological metagenomes</taxon>
    </lineage>
</organism>
<name>A0A6J7JJU7_9ZZZZ</name>
<reference evidence="2" key="1">
    <citation type="submission" date="2020-05" db="EMBL/GenBank/DDBJ databases">
        <authorList>
            <person name="Chiriac C."/>
            <person name="Salcher M."/>
            <person name="Ghai R."/>
            <person name="Kavagutti S V."/>
        </authorList>
    </citation>
    <scope>NUCLEOTIDE SEQUENCE</scope>
</reference>
<keyword evidence="1" id="KW-0472">Membrane</keyword>
<dbReference type="AlphaFoldDB" id="A0A6J7JJU7"/>
<proteinExistence type="predicted"/>
<feature type="transmembrane region" description="Helical" evidence="1">
    <location>
        <begin position="38"/>
        <end position="57"/>
    </location>
</feature>
<evidence type="ECO:0000313" key="2">
    <source>
        <dbReference type="EMBL" id="CAB4942821.1"/>
    </source>
</evidence>
<accession>A0A6J7JJU7</accession>
<keyword evidence="1" id="KW-0812">Transmembrane</keyword>
<protein>
    <submittedName>
        <fullName evidence="2">Unannotated protein</fullName>
    </submittedName>
</protein>
<sequence>MTGVFATAVIVVALGMVVWALIYAAMSRQLDHPLEIGVAVLEVMLLVFLVGGVVQMIQSPLPFPRWEVVAYLLGLVIIPPLGLAWASGEKSRSAMIVIAVACLMVPIMIVRVQQVWAGV</sequence>